<name>A0A4R9I0W1_9LEPT</name>
<dbReference type="OrthoDB" id="338962at2"/>
<organism evidence="1 2">
    <name type="scientific">Leptospira noumeaensis</name>
    <dbReference type="NCBI Taxonomy" id="2484964"/>
    <lineage>
        <taxon>Bacteria</taxon>
        <taxon>Pseudomonadati</taxon>
        <taxon>Spirochaetota</taxon>
        <taxon>Spirochaetia</taxon>
        <taxon>Leptospirales</taxon>
        <taxon>Leptospiraceae</taxon>
        <taxon>Leptospira</taxon>
    </lineage>
</organism>
<dbReference type="AlphaFoldDB" id="A0A4R9I0W1"/>
<sequence>MLETIVETVIHKPVKDVFLYVRNMENQSLYNSSIVSSKVINEERTEYQVKIDLGILNLTETYTIQEIIENKLIVASCKSNAMTFTDSYEFSDSNGSCLLTVKDKMELQGLFKLSEGLVKMNLKTQMYQNLSSLKKILES</sequence>
<dbReference type="Gene3D" id="3.30.530.20">
    <property type="match status" value="1"/>
</dbReference>
<evidence type="ECO:0000313" key="1">
    <source>
        <dbReference type="EMBL" id="TGK78927.1"/>
    </source>
</evidence>
<keyword evidence="2" id="KW-1185">Reference proteome</keyword>
<evidence type="ECO:0000313" key="2">
    <source>
        <dbReference type="Proteomes" id="UP000298009"/>
    </source>
</evidence>
<dbReference type="RefSeq" id="WP_135602517.1">
    <property type="nucleotide sequence ID" value="NZ_RQFK01000028.1"/>
</dbReference>
<accession>A0A4R9I0W1</accession>
<protein>
    <submittedName>
        <fullName evidence="1">Polyketide cyclase/dehydrase and lipid transport</fullName>
    </submittedName>
</protein>
<reference evidence="1" key="1">
    <citation type="journal article" date="2019" name="PLoS Negl. Trop. Dis.">
        <title>Revisiting the worldwide diversity of Leptospira species in the environment.</title>
        <authorList>
            <person name="Vincent A.T."/>
            <person name="Schiettekatte O."/>
            <person name="Bourhy P."/>
            <person name="Veyrier F.J."/>
            <person name="Picardeau M."/>
        </authorList>
    </citation>
    <scope>NUCLEOTIDE SEQUENCE [LARGE SCALE GENOMIC DNA]</scope>
    <source>
        <strain evidence="1">201800287</strain>
    </source>
</reference>
<proteinExistence type="predicted"/>
<dbReference type="InterPro" id="IPR023393">
    <property type="entry name" value="START-like_dom_sf"/>
</dbReference>
<dbReference type="EMBL" id="RQFK01000028">
    <property type="protein sequence ID" value="TGK78927.1"/>
    <property type="molecule type" value="Genomic_DNA"/>
</dbReference>
<comment type="caution">
    <text evidence="1">The sequence shown here is derived from an EMBL/GenBank/DDBJ whole genome shotgun (WGS) entry which is preliminary data.</text>
</comment>
<dbReference type="Proteomes" id="UP000298009">
    <property type="component" value="Unassembled WGS sequence"/>
</dbReference>
<gene>
    <name evidence="1" type="ORF">EHQ24_15360</name>
</gene>
<dbReference type="SUPFAM" id="SSF55961">
    <property type="entry name" value="Bet v1-like"/>
    <property type="match status" value="1"/>
</dbReference>